<comment type="caution">
    <text evidence="1">The sequence shown here is derived from an EMBL/GenBank/DDBJ whole genome shotgun (WGS) entry which is preliminary data.</text>
</comment>
<keyword evidence="2" id="KW-1185">Reference proteome</keyword>
<accession>A0A4Z0KCJ5</accession>
<keyword evidence="1" id="KW-0808">Transferase</keyword>
<dbReference type="GO" id="GO:0005840">
    <property type="term" value="C:ribosome"/>
    <property type="evidence" value="ECO:0007669"/>
    <property type="project" value="UniProtKB-KW"/>
</dbReference>
<gene>
    <name evidence="1" type="ORF">C9F07_33080</name>
</gene>
<keyword evidence="1" id="KW-0689">Ribosomal protein</keyword>
<keyword evidence="1" id="KW-0687">Ribonucleoprotein</keyword>
<dbReference type="GO" id="GO:0032259">
    <property type="term" value="P:methylation"/>
    <property type="evidence" value="ECO:0007669"/>
    <property type="project" value="UniProtKB-KW"/>
</dbReference>
<reference evidence="1 2" key="1">
    <citation type="submission" date="2018-03" db="EMBL/GenBank/DDBJ databases">
        <title>Non-Typhoidal Salmonella genome sequencing and assembly.</title>
        <authorList>
            <person name="Matchawe C."/>
        </authorList>
    </citation>
    <scope>NUCLEOTIDE SEQUENCE [LARGE SCALE GENOMIC DNA]</scope>
    <source>
        <strain evidence="1 2">22sa</strain>
    </source>
</reference>
<proteinExistence type="predicted"/>
<name>A0A4Z0KCJ5_SALET</name>
<dbReference type="AlphaFoldDB" id="A0A4Z0KCJ5"/>
<evidence type="ECO:0000313" key="1">
    <source>
        <dbReference type="EMBL" id="TGD36106.1"/>
    </source>
</evidence>
<feature type="non-terminal residue" evidence="1">
    <location>
        <position position="1"/>
    </location>
</feature>
<dbReference type="EMBL" id="PYKI01003288">
    <property type="protein sequence ID" value="TGD36106.1"/>
    <property type="molecule type" value="Genomic_DNA"/>
</dbReference>
<dbReference type="GO" id="GO:0008168">
    <property type="term" value="F:methyltransferase activity"/>
    <property type="evidence" value="ECO:0007669"/>
    <property type="project" value="UniProtKB-KW"/>
</dbReference>
<protein>
    <submittedName>
        <fullName evidence="1">50S ribosomal protein L3 N(5)-glutamine methyltransferase</fullName>
    </submittedName>
</protein>
<dbReference type="Proteomes" id="UP000298196">
    <property type="component" value="Unassembled WGS sequence"/>
</dbReference>
<evidence type="ECO:0000313" key="2">
    <source>
        <dbReference type="Proteomes" id="UP000298196"/>
    </source>
</evidence>
<sequence>HSPAEPFSCLEEVHGGEGVFQLTKAHLHAAREQFNIYKD</sequence>
<keyword evidence="1" id="KW-0489">Methyltransferase</keyword>
<organism evidence="1 2">
    <name type="scientific">Salmonella enterica subsp. enterica serovar Poona</name>
    <dbReference type="NCBI Taxonomy" id="436295"/>
    <lineage>
        <taxon>Bacteria</taxon>
        <taxon>Pseudomonadati</taxon>
        <taxon>Pseudomonadota</taxon>
        <taxon>Gammaproteobacteria</taxon>
        <taxon>Enterobacterales</taxon>
        <taxon>Enterobacteriaceae</taxon>
        <taxon>Salmonella</taxon>
    </lineage>
</organism>